<evidence type="ECO:0000256" key="10">
    <source>
        <dbReference type="ARBA" id="ARBA00039918"/>
    </source>
</evidence>
<comment type="similarity">
    <text evidence="2">Belongs to the major facilitator superfamily. Metabolite:H+ Symporter (MHS) family (TC 2.A.1.6) family.</text>
</comment>
<comment type="subcellular location">
    <subcellularLocation>
        <location evidence="1">Cell membrane</location>
        <topology evidence="1">Multi-pass membrane protein</topology>
    </subcellularLocation>
</comment>
<comment type="function">
    <text evidence="9">May be a proton symporter involved in the uptake of osmolytes such as proline and glycine betaine.</text>
</comment>
<feature type="transmembrane region" description="Helical" evidence="12">
    <location>
        <begin position="382"/>
        <end position="403"/>
    </location>
</feature>
<dbReference type="Proteomes" id="UP000297983">
    <property type="component" value="Unassembled WGS sequence"/>
</dbReference>
<evidence type="ECO:0000256" key="7">
    <source>
        <dbReference type="ARBA" id="ARBA00022989"/>
    </source>
</evidence>
<evidence type="ECO:0000256" key="1">
    <source>
        <dbReference type="ARBA" id="ARBA00004651"/>
    </source>
</evidence>
<feature type="transmembrane region" description="Helical" evidence="12">
    <location>
        <begin position="252"/>
        <end position="275"/>
    </location>
</feature>
<dbReference type="InterPro" id="IPR051084">
    <property type="entry name" value="H+-coupled_symporters"/>
</dbReference>
<feature type="transmembrane region" description="Helical" evidence="12">
    <location>
        <begin position="287"/>
        <end position="305"/>
    </location>
</feature>
<evidence type="ECO:0000256" key="11">
    <source>
        <dbReference type="SAM" id="MobiDB-lite"/>
    </source>
</evidence>
<comment type="caution">
    <text evidence="14">The sequence shown here is derived from an EMBL/GenBank/DDBJ whole genome shotgun (WGS) entry which is preliminary data.</text>
</comment>
<feature type="transmembrane region" description="Helical" evidence="12">
    <location>
        <begin position="342"/>
        <end position="361"/>
    </location>
</feature>
<keyword evidence="4" id="KW-1003">Cell membrane</keyword>
<accession>A0A4R9AVK1</accession>
<evidence type="ECO:0000256" key="9">
    <source>
        <dbReference type="ARBA" id="ARBA00037295"/>
    </source>
</evidence>
<feature type="transmembrane region" description="Helical" evidence="12">
    <location>
        <begin position="143"/>
        <end position="161"/>
    </location>
</feature>
<feature type="compositionally biased region" description="Polar residues" evidence="11">
    <location>
        <begin position="1"/>
        <end position="17"/>
    </location>
</feature>
<feature type="transmembrane region" description="Helical" evidence="12">
    <location>
        <begin position="409"/>
        <end position="429"/>
    </location>
</feature>
<evidence type="ECO:0000256" key="4">
    <source>
        <dbReference type="ARBA" id="ARBA00022475"/>
    </source>
</evidence>
<feature type="transmembrane region" description="Helical" evidence="12">
    <location>
        <begin position="68"/>
        <end position="92"/>
    </location>
</feature>
<feature type="transmembrane region" description="Helical" evidence="12">
    <location>
        <begin position="202"/>
        <end position="221"/>
    </location>
</feature>
<evidence type="ECO:0000313" key="15">
    <source>
        <dbReference type="Proteomes" id="UP000297983"/>
    </source>
</evidence>
<evidence type="ECO:0000256" key="12">
    <source>
        <dbReference type="SAM" id="Phobius"/>
    </source>
</evidence>
<dbReference type="GO" id="GO:0015293">
    <property type="term" value="F:symporter activity"/>
    <property type="evidence" value="ECO:0007669"/>
    <property type="project" value="UniProtKB-KW"/>
</dbReference>
<dbReference type="Pfam" id="PF07690">
    <property type="entry name" value="MFS_1"/>
    <property type="match status" value="1"/>
</dbReference>
<organism evidence="14 15">
    <name type="scientific">Cryobacterium gelidum</name>
    <dbReference type="NCBI Taxonomy" id="1259164"/>
    <lineage>
        <taxon>Bacteria</taxon>
        <taxon>Bacillati</taxon>
        <taxon>Actinomycetota</taxon>
        <taxon>Actinomycetes</taxon>
        <taxon>Micrococcales</taxon>
        <taxon>Microbacteriaceae</taxon>
        <taxon>Cryobacterium</taxon>
    </lineage>
</organism>
<keyword evidence="8 12" id="KW-0472">Membrane</keyword>
<dbReference type="EMBL" id="SOHL01000015">
    <property type="protein sequence ID" value="TFD70893.1"/>
    <property type="molecule type" value="Genomic_DNA"/>
</dbReference>
<evidence type="ECO:0000256" key="8">
    <source>
        <dbReference type="ARBA" id="ARBA00023136"/>
    </source>
</evidence>
<dbReference type="SUPFAM" id="SSF103473">
    <property type="entry name" value="MFS general substrate transporter"/>
    <property type="match status" value="1"/>
</dbReference>
<keyword evidence="3" id="KW-0813">Transport</keyword>
<dbReference type="GO" id="GO:0005886">
    <property type="term" value="C:plasma membrane"/>
    <property type="evidence" value="ECO:0007669"/>
    <property type="project" value="UniProtKB-SubCell"/>
</dbReference>
<dbReference type="RefSeq" id="WP_134551698.1">
    <property type="nucleotide sequence ID" value="NZ_SOHL01000015.1"/>
</dbReference>
<evidence type="ECO:0000256" key="2">
    <source>
        <dbReference type="ARBA" id="ARBA00008240"/>
    </source>
</evidence>
<protein>
    <recommendedName>
        <fullName evidence="10">Putative proline/betaine transporter</fullName>
    </recommendedName>
</protein>
<name>A0A4R9AVK1_9MICO</name>
<gene>
    <name evidence="14" type="ORF">E3T50_10055</name>
</gene>
<dbReference type="PANTHER" id="PTHR43528">
    <property type="entry name" value="ALPHA-KETOGLUTARATE PERMEASE"/>
    <property type="match status" value="1"/>
</dbReference>
<dbReference type="PROSITE" id="PS50850">
    <property type="entry name" value="MFS"/>
    <property type="match status" value="1"/>
</dbReference>
<dbReference type="PANTHER" id="PTHR43528:SF8">
    <property type="entry name" value="BLR0239 PROTEIN"/>
    <property type="match status" value="1"/>
</dbReference>
<keyword evidence="6" id="KW-0769">Symport</keyword>
<keyword evidence="5 12" id="KW-0812">Transmembrane</keyword>
<feature type="transmembrane region" description="Helical" evidence="12">
    <location>
        <begin position="173"/>
        <end position="190"/>
    </location>
</feature>
<dbReference type="InterPro" id="IPR005829">
    <property type="entry name" value="Sugar_transporter_CS"/>
</dbReference>
<sequence length="437" mass="46140">MTNASAAPAVSGTTQTDGPALAERRRQARKAVVAASIGNGLEWFDVIVYGTFAVTIAKLFFPTADETASLLLAFASFGVSFIMRPLGGILIGRYADRAGRKAGMLVSISVMFLGTLLIVLAPTAATIGVAAAVIILVARLLQGFAAGGEFGTATAFLIEYAPHRKAFYGSWQVATQGAAMLLAGLFGFFLNNYLSQQSLESWGWRIPFIFALLIGPVGWYIRSKMQDTPEFLGMTPSTSPLKDTFVANGGRLWTMVGVVALGSVGIYIALFMPTYAIVNLGMPTEGAFVSTLVFGVVMSVGSPFIGKLADAVGPARVMTWAATGTLLLGVPLFILLNQSPTLMTMIGIELVLGVLATAYFAPLPAIMSAMFPVQIRTTGLSLGYNIGVTVFGGFAPFILTFLISTTGSLLVPGYYLVAIAALSLGSIMVSRRVFQQR</sequence>
<evidence type="ECO:0000256" key="5">
    <source>
        <dbReference type="ARBA" id="ARBA00022692"/>
    </source>
</evidence>
<dbReference type="PROSITE" id="PS00216">
    <property type="entry name" value="SUGAR_TRANSPORT_1"/>
    <property type="match status" value="1"/>
</dbReference>
<dbReference type="AlphaFoldDB" id="A0A4R9AVK1"/>
<dbReference type="Gene3D" id="1.20.1250.20">
    <property type="entry name" value="MFS general substrate transporter like domains"/>
    <property type="match status" value="2"/>
</dbReference>
<feature type="region of interest" description="Disordered" evidence="11">
    <location>
        <begin position="1"/>
        <end position="21"/>
    </location>
</feature>
<proteinExistence type="inferred from homology"/>
<feature type="transmembrane region" description="Helical" evidence="12">
    <location>
        <begin position="317"/>
        <end position="336"/>
    </location>
</feature>
<reference evidence="14 15" key="1">
    <citation type="submission" date="2019-03" db="EMBL/GenBank/DDBJ databases">
        <title>Genomics of glacier-inhabiting Cryobacterium strains.</title>
        <authorList>
            <person name="Liu Q."/>
            <person name="Xin Y.-H."/>
        </authorList>
    </citation>
    <scope>NUCLEOTIDE SEQUENCE [LARGE SCALE GENOMIC DNA]</scope>
    <source>
        <strain evidence="14 15">Hz16</strain>
    </source>
</reference>
<keyword evidence="7 12" id="KW-1133">Transmembrane helix</keyword>
<evidence type="ECO:0000259" key="13">
    <source>
        <dbReference type="PROSITE" id="PS50850"/>
    </source>
</evidence>
<evidence type="ECO:0000256" key="3">
    <source>
        <dbReference type="ARBA" id="ARBA00022448"/>
    </source>
</evidence>
<dbReference type="InterPro" id="IPR036259">
    <property type="entry name" value="MFS_trans_sf"/>
</dbReference>
<evidence type="ECO:0000256" key="6">
    <source>
        <dbReference type="ARBA" id="ARBA00022847"/>
    </source>
</evidence>
<feature type="transmembrane region" description="Helical" evidence="12">
    <location>
        <begin position="104"/>
        <end position="137"/>
    </location>
</feature>
<keyword evidence="15" id="KW-1185">Reference proteome</keyword>
<dbReference type="InterPro" id="IPR011701">
    <property type="entry name" value="MFS"/>
</dbReference>
<feature type="domain" description="Major facilitator superfamily (MFS) profile" evidence="13">
    <location>
        <begin position="31"/>
        <end position="437"/>
    </location>
</feature>
<dbReference type="InterPro" id="IPR020846">
    <property type="entry name" value="MFS_dom"/>
</dbReference>
<dbReference type="FunFam" id="1.20.1250.20:FF:000001">
    <property type="entry name" value="Dicarboxylate MFS transporter"/>
    <property type="match status" value="1"/>
</dbReference>
<feature type="transmembrane region" description="Helical" evidence="12">
    <location>
        <begin position="31"/>
        <end position="56"/>
    </location>
</feature>
<evidence type="ECO:0000313" key="14">
    <source>
        <dbReference type="EMBL" id="TFD70893.1"/>
    </source>
</evidence>